<reference evidence="5 6" key="1">
    <citation type="submission" date="2013-03" db="EMBL/GenBank/DDBJ databases">
        <authorList>
            <person name="Harkins D.M."/>
            <person name="Durkin A.S."/>
            <person name="Brinkac L.M."/>
            <person name="Haft D.H."/>
            <person name="Selengut J.D."/>
            <person name="Sanka R."/>
            <person name="DePew J."/>
            <person name="Purushe J."/>
            <person name="Galloway R.L."/>
            <person name="Vinetz J.M."/>
            <person name="Sutton G.G."/>
            <person name="Nierman W.C."/>
            <person name="Fouts D.E."/>
        </authorList>
    </citation>
    <scope>NUCLEOTIDE SEQUENCE [LARGE SCALE GENOMIC DNA]</scope>
    <source>
        <strain evidence="5 6">Waz Holland</strain>
    </source>
</reference>
<dbReference type="Gene3D" id="1.10.1200.10">
    <property type="entry name" value="ACP-like"/>
    <property type="match status" value="3"/>
</dbReference>
<dbReference type="PANTHER" id="PTHR45527:SF1">
    <property type="entry name" value="FATTY ACID SYNTHASE"/>
    <property type="match status" value="1"/>
</dbReference>
<dbReference type="InterPro" id="IPR023213">
    <property type="entry name" value="CAT-like_dom_sf"/>
</dbReference>
<dbReference type="SUPFAM" id="SSF52777">
    <property type="entry name" value="CoA-dependent acyltransferases"/>
    <property type="match status" value="5"/>
</dbReference>
<dbReference type="InterPro" id="IPR000873">
    <property type="entry name" value="AMP-dep_synth/lig_dom"/>
</dbReference>
<organism evidence="5 6">
    <name type="scientific">Leptospira vanthielii serovar Holland str. Waz Holland = ATCC 700522</name>
    <dbReference type="NCBI Taxonomy" id="1218591"/>
    <lineage>
        <taxon>Bacteria</taxon>
        <taxon>Pseudomonadati</taxon>
        <taxon>Spirochaetota</taxon>
        <taxon>Spirochaetia</taxon>
        <taxon>Leptospirales</taxon>
        <taxon>Leptospiraceae</taxon>
        <taxon>Leptospira</taxon>
    </lineage>
</organism>
<protein>
    <submittedName>
        <fullName evidence="5">AMP-binding enzyme</fullName>
    </submittedName>
</protein>
<evidence type="ECO:0000256" key="2">
    <source>
        <dbReference type="ARBA" id="ARBA00022450"/>
    </source>
</evidence>
<dbReference type="STRING" id="1218591.LEP1GSC199_2368"/>
<dbReference type="RefSeq" id="WP_002975867.1">
    <property type="nucleotide sequence ID" value="NZ_AOGY02000005.1"/>
</dbReference>
<dbReference type="FunFam" id="3.40.50.980:FF:000001">
    <property type="entry name" value="Non-ribosomal peptide synthetase"/>
    <property type="match status" value="3"/>
</dbReference>
<dbReference type="CDD" id="cd05930">
    <property type="entry name" value="A_NRPS"/>
    <property type="match status" value="2"/>
</dbReference>
<dbReference type="InterPro" id="IPR009081">
    <property type="entry name" value="PP-bd_ACP"/>
</dbReference>
<dbReference type="Pfam" id="PF00550">
    <property type="entry name" value="PP-binding"/>
    <property type="match status" value="3"/>
</dbReference>
<dbReference type="SMART" id="SM00823">
    <property type="entry name" value="PKS_PP"/>
    <property type="match status" value="1"/>
</dbReference>
<dbReference type="InterPro" id="IPR006162">
    <property type="entry name" value="Ppantetheine_attach_site"/>
</dbReference>
<dbReference type="PROSITE" id="PS50075">
    <property type="entry name" value="CARRIER"/>
    <property type="match status" value="3"/>
</dbReference>
<name>N1W6N2_9LEPT</name>
<dbReference type="InterPro" id="IPR045851">
    <property type="entry name" value="AMP-bd_C_sf"/>
</dbReference>
<dbReference type="Gene3D" id="3.40.50.980">
    <property type="match status" value="6"/>
</dbReference>
<dbReference type="InterPro" id="IPR036736">
    <property type="entry name" value="ACP-like_sf"/>
</dbReference>
<feature type="domain" description="Carrier" evidence="4">
    <location>
        <begin position="2931"/>
        <end position="3006"/>
    </location>
</feature>
<dbReference type="GO" id="GO:0031177">
    <property type="term" value="F:phosphopantetheine binding"/>
    <property type="evidence" value="ECO:0007669"/>
    <property type="project" value="InterPro"/>
</dbReference>
<keyword evidence="2" id="KW-0596">Phosphopantetheine</keyword>
<dbReference type="GO" id="GO:0044550">
    <property type="term" value="P:secondary metabolite biosynthetic process"/>
    <property type="evidence" value="ECO:0007669"/>
    <property type="project" value="TreeGrafter"/>
</dbReference>
<dbReference type="Gene3D" id="3.30.559.10">
    <property type="entry name" value="Chloramphenicol acetyltransferase-like domain"/>
    <property type="match status" value="2"/>
</dbReference>
<dbReference type="CDD" id="cd19531">
    <property type="entry name" value="LCL_NRPS-like"/>
    <property type="match status" value="2"/>
</dbReference>
<dbReference type="EMBL" id="AOGY02000005">
    <property type="protein sequence ID" value="EMY71939.1"/>
    <property type="molecule type" value="Genomic_DNA"/>
</dbReference>
<dbReference type="FunFam" id="3.40.50.12780:FF:000012">
    <property type="entry name" value="Non-ribosomal peptide synthetase"/>
    <property type="match status" value="1"/>
</dbReference>
<evidence type="ECO:0000313" key="6">
    <source>
        <dbReference type="Proteomes" id="UP000012227"/>
    </source>
</evidence>
<dbReference type="GO" id="GO:0043041">
    <property type="term" value="P:amino acid activation for nonribosomal peptide biosynthetic process"/>
    <property type="evidence" value="ECO:0007669"/>
    <property type="project" value="TreeGrafter"/>
</dbReference>
<dbReference type="InterPro" id="IPR010071">
    <property type="entry name" value="AA_adenyl_dom"/>
</dbReference>
<comment type="cofactor">
    <cofactor evidence="1">
        <name>pantetheine 4'-phosphate</name>
        <dbReference type="ChEBI" id="CHEBI:47942"/>
    </cofactor>
</comment>
<dbReference type="InterPro" id="IPR001242">
    <property type="entry name" value="Condensation_dom"/>
</dbReference>
<dbReference type="FunFam" id="3.40.50.980:FF:000002">
    <property type="entry name" value="Enterobactin synthetase component F"/>
    <property type="match status" value="1"/>
</dbReference>
<feature type="domain" description="Carrier" evidence="4">
    <location>
        <begin position="1877"/>
        <end position="1952"/>
    </location>
</feature>
<dbReference type="PROSITE" id="PS00012">
    <property type="entry name" value="PHOSPHOPANTETHEINE"/>
    <property type="match status" value="1"/>
</dbReference>
<dbReference type="InterPro" id="IPR020806">
    <property type="entry name" value="PKS_PP-bd"/>
</dbReference>
<evidence type="ECO:0000259" key="4">
    <source>
        <dbReference type="PROSITE" id="PS50075"/>
    </source>
</evidence>
<evidence type="ECO:0000313" key="5">
    <source>
        <dbReference type="EMBL" id="EMY71939.1"/>
    </source>
</evidence>
<dbReference type="InterPro" id="IPR025110">
    <property type="entry name" value="AMP-bd_C"/>
</dbReference>
<dbReference type="Gene3D" id="3.30.300.30">
    <property type="match status" value="3"/>
</dbReference>
<keyword evidence="3" id="KW-0597">Phosphoprotein</keyword>
<evidence type="ECO:0000256" key="1">
    <source>
        <dbReference type="ARBA" id="ARBA00001957"/>
    </source>
</evidence>
<sequence length="3248" mass="371246">MSNVIQEVIEELVLSKLNLNSLHSNKPQFPEYMKWLISKDKEAELQYWSNYLLHYDSLSAFPFLNDGLGLNDETERKSYSMVIDSVLMKKIKTASVKMGITWGVFLYSNWGILLSKLNDKDDNVFGVMVSGRPPEVKGIESMVGVFVNTVPLRVKISNYDSFKTIASKLNSEIVNHNSNSTIALSEMNPSGISQLFNHVWVIENYPTGSKESKNGLIDFESIRMIQKTDMDVVVYVIPEQDKIKIIFSSKVSNISSNNFERIKNYFLFLLNTFSDDTESPVNTFSLVNTQLESSPYRFNEDIVSYDSLPTLSHYIDKSSERFGDNVGLVFRDRQYSFSQISEWSNRIANYLYLEHSVGSEDIVGVMMDRSDLMVLTIYGIIRAGAAYLPIDSELPVSRIEHILKESNCKVLIVSQQTLKTEIFQDYKNIIAIDNLNFFQNFNHTNSKLLCSSNNLAYVIYTSGSTGNPKGVMIEHQAIVNRLEWMNAKYPLDLTDTLLQKTPYTFDVSVWELFWSLFSGAKLVVLEPGGHKDPKLIYESIKENKISVIHFVPSMLNLFLEFGKDDLDLINTSLKDLRYCFASGEALYPKLVNEFNAIVNNKTGATLHNLYGPTEAAVDVIYYDCLPMNNEYEFIPIGSPVANTTIYIMDRHLNLQPVDVIGELYIGGVQLARGYINNLTLTNEKFIINPFIENERLYKTGDFAKIDKNGFINYIGRKDDQVKIRGIRVELLEIEHSINSFPEIDECVVTAEGELSKDIFCYYKSSIEIDEGEFNNQIRAKLPEYMIPSKLIRIEKVPLSISGKVDRRELQRIRKSLSIEIDEDSVEAENQLTDKQLRILTIWKEVIGTNKISIKDRFLDIGGHSLKAIKIVNRMNKEFGAKVSIRDLYQCQTIENVAFLLESYKDKSKVGELTKAEKKEFYDLSLSQYRLWVLEQFDVGNSYSIPLALKISSNLNVEKLEKTINKIIDKFEILRTVIIEDSGVPKQFVKANRTISLPITKVSYVELESSMEDFFSLPLNITSPDIYHIRLFEVEGDSYILCFNIHHIIFDGWSAEVLFDLILNFYSEDTSLDESNIGFFQYSDFSEWQRSRLLSDKFEKEENYWIKKISNFEPTSDLLPSYPRPKVKTYNGLTKRYSLGYRCLSDIKNFSNKLNKSVFSILVSSLNLLIYRITNQSDICLGIPVAGRGNKDLESQIGYFVNTVVLRNQFSGNDSVIELIEKINTCLHDAFENQDYPFEILVEKAGVVTNLQKSPIFDVLVTLREDTFGSSRIKDGVSFEKFNLPSHYSRSSKFDLSFIFEISNEDIFLDIEYNTDIYSHERIEYIYSRFFVLLTNLVNKLNGLVSEIEIISDDEKMFFNKNVNRKFFPLSSEKSIVDYFSQQVERSPDSVAIKFGSNSLTYLELDLKSNSIANHLLNLGLKKGSVVGLLMEKSIDLLISLLGIIKAGGAYMPLNPSYPLRRIEYCLDASTVEFVLIDRKFRHFEESLTLLSDCNYIDFDSAEQDQKNEKPGVSLNSDDLAYVMFTSGTTGNPKGVMIEHGNVVHLVKNQNCVKLNENTIILQTGAIEFDASTFEIWGPLLNGGCVCLLDKVDLLDSESLSDYIIRWNINLMYLSSPLFNQLTEINPIVFENLNTLIVGGDILSPYHVNKVKSLAPKLEIVNGYGPTENTTFSSFHKVENTKENVIPIGTPLTYSEMYIVDDDGNLLPPEIEGDLLVGGRGVGRGYLNDTALTNKLFCKNTYSNIGKLYRTGDRAKWSVNWEAIFLGRKDHQYKINGYRVEKSEIENTLLKHANINEVYVVIEKVGNDLDKEIVAYLGTDFRIDYAEICEYLRDRIPSYMIPDSIVLLKSLPLLASGKVDRSKLYRNQELEKFLPEGSGQGAIEVQLLEIIADILKINCIDRSQNLFSLNTNSLKVIRITSKIREIFGIRVPISFFYNNPTVEALARFIENQDVRESIDQIIPSKFTEYLDLSRSQYRIWLAEQFGNGPLYNIPGLIVFNGSVSCKKLEHAYSNIIEKYEILRTIFPLLEKKPMQFIQNKDFYSFKKINFVNEAQLEQYLGSAVDIPFNLEIGPLIKAEFLTCNQGKTALFINVHHIIFDGWSVNVFLRDLIRGYNSEVGNEYFETSPILQYRDFTIWQFDQFSKKEFQSAKEYWINKLDGVLHNNAYFLEKPRPNIRSNKGITKRYEIENKHSHLLDSYVNESNLTLFMILLASLKVLIYKYSGVEDVIVGSPIAGRENLQLEEQIGFYVNLLVLRDEIRGEMTVNDLLLKVKKTVVDAIENQIFPFDFFQEELNIVNDPGTTPLFSVMLALQNFEIPKINLSDGVELEYQELKTKTSKYDISFLFSYSNSSLVLDLEYNSNLFSQNYIDRLFKHFQIVCQKIISSSSLEIKNINIVIEEEKENVLGELRGLEKKHNFENENLVSMFEKRVSESPNDPAVYWNGGMMTYSELNNEANKVANYLISNVDSVKGSLVALIFDRSQKMLIAILGVLKTGAAYLPISPDDPKLRRDEILEQSQCSTIIFDKLNFSNIDIRLNCIEFDSIKSIDVTNPTIDIKSSDLAYVIYTSGSTGKPKGVMIEHASVLNRICWDIEYFNHTSSDRFLLKTPYFFDVSIRELFVWFAAGSTVAILDSNLHKSPEQIFEAVEKYQITSINFVPSMFAQFLEYLLSLPLEKRKSIYSLKSIHCSGEILAPHLVTKFNDLIGENSLIKLYNQYGPTETTVEVTCFDCSETHSGYSVPIGKPTDNVSLYILDNDLNILPRGLFGELYIGGSQVARGYLNSIDLTDDRFIKNPFGEGDRIYKTGDICKLLDDGNVEFHSRSDNQVKLRGFRIELLEVEAVLLEFPGIKNIAVCVGGNDKEILVAYYVAEEDIDTGKLIYFLKSRLPEYMIPHLFKKISNLPIGKTGKLDRNSLPKLSNNDFQSQVKYVEGSNPFEKQILKIWEQILSSERVGMNDNFFALGGHSLKALILSRSIFEHCNIKIEASFIYEYPVAHLFMDALKLKGSAQNIHSMLELSSLNDIIFKDESILSNGKKGLIFYFPSIVGIPVDVLHAIPYLKEYTIISFPFFSHKNRINMYIEKVERYSNGKPLVFLAYSAGGTLAYEVIVEMEKRSSDTHQLILLDSVLSDDTNFQKISSGLFQVGGEFPISLTDKPQFEIDGHLKDRFIDYKDYFLSTRVQTQINWKIHHIRSTEAKVELNYSWKSVTSGEYSEMQGFGTHNEMFNSDFAMQNSEIIKKILEGFFHHE</sequence>
<proteinExistence type="predicted"/>
<dbReference type="SUPFAM" id="SSF53474">
    <property type="entry name" value="alpha/beta-Hydrolases"/>
    <property type="match status" value="1"/>
</dbReference>
<dbReference type="SUPFAM" id="SSF56801">
    <property type="entry name" value="Acetyl-CoA synthetase-like"/>
    <property type="match status" value="3"/>
</dbReference>
<gene>
    <name evidence="5" type="ORF">LEP1GSC199_2368</name>
</gene>
<dbReference type="Gene3D" id="3.40.50.1820">
    <property type="entry name" value="alpha/beta hydrolase"/>
    <property type="match status" value="1"/>
</dbReference>
<comment type="caution">
    <text evidence="5">The sequence shown here is derived from an EMBL/GenBank/DDBJ whole genome shotgun (WGS) entry which is preliminary data.</text>
</comment>
<dbReference type="Pfam" id="PF00501">
    <property type="entry name" value="AMP-binding"/>
    <property type="match status" value="3"/>
</dbReference>
<dbReference type="GO" id="GO:0003824">
    <property type="term" value="F:catalytic activity"/>
    <property type="evidence" value="ECO:0007669"/>
    <property type="project" value="InterPro"/>
</dbReference>
<dbReference type="Pfam" id="PF13193">
    <property type="entry name" value="AMP-binding_C"/>
    <property type="match status" value="2"/>
</dbReference>
<dbReference type="PROSITE" id="PS00455">
    <property type="entry name" value="AMP_BINDING"/>
    <property type="match status" value="3"/>
</dbReference>
<dbReference type="SUPFAM" id="SSF47336">
    <property type="entry name" value="ACP-like"/>
    <property type="match status" value="3"/>
</dbReference>
<dbReference type="NCBIfam" id="TIGR01733">
    <property type="entry name" value="AA-adenyl-dom"/>
    <property type="match status" value="3"/>
</dbReference>
<dbReference type="Pfam" id="PF00668">
    <property type="entry name" value="Condensation"/>
    <property type="match status" value="3"/>
</dbReference>
<dbReference type="Gene3D" id="1.10.287.490">
    <property type="entry name" value="Helix hairpin bin"/>
    <property type="match status" value="1"/>
</dbReference>
<dbReference type="Gene3D" id="2.30.38.10">
    <property type="entry name" value="Luciferase, Domain 3"/>
    <property type="match status" value="3"/>
</dbReference>
<dbReference type="InterPro" id="IPR020845">
    <property type="entry name" value="AMP-binding_CS"/>
</dbReference>
<feature type="domain" description="Carrier" evidence="4">
    <location>
        <begin position="829"/>
        <end position="904"/>
    </location>
</feature>
<dbReference type="GO" id="GO:0005737">
    <property type="term" value="C:cytoplasm"/>
    <property type="evidence" value="ECO:0007669"/>
    <property type="project" value="TreeGrafter"/>
</dbReference>
<dbReference type="InterPro" id="IPR029058">
    <property type="entry name" value="AB_hydrolase_fold"/>
</dbReference>
<evidence type="ECO:0000256" key="3">
    <source>
        <dbReference type="ARBA" id="ARBA00022553"/>
    </source>
</evidence>
<dbReference type="Proteomes" id="UP000012227">
    <property type="component" value="Unassembled WGS sequence"/>
</dbReference>
<accession>N1W6N2</accession>
<dbReference type="NCBIfam" id="NF003417">
    <property type="entry name" value="PRK04813.1"/>
    <property type="match status" value="3"/>
</dbReference>
<dbReference type="PANTHER" id="PTHR45527">
    <property type="entry name" value="NONRIBOSOMAL PEPTIDE SYNTHETASE"/>
    <property type="match status" value="1"/>
</dbReference>
<dbReference type="Gene3D" id="3.30.559.30">
    <property type="entry name" value="Nonribosomal peptide synthetase, condensation domain"/>
    <property type="match status" value="3"/>
</dbReference>